<dbReference type="RefSeq" id="WP_024739733.1">
    <property type="nucleotide sequence ID" value="NZ_CABHNX010000059.1"/>
</dbReference>
<protein>
    <submittedName>
        <fullName evidence="2">Helix-turn-helix domain-containing protein</fullName>
    </submittedName>
</protein>
<organism evidence="2 4">
    <name type="scientific">Clostridium symbiosum</name>
    <name type="common">Bacteroides symbiosus</name>
    <dbReference type="NCBI Taxonomy" id="1512"/>
    <lineage>
        <taxon>Bacteria</taxon>
        <taxon>Bacillati</taxon>
        <taxon>Bacillota</taxon>
        <taxon>Clostridia</taxon>
        <taxon>Lachnospirales</taxon>
        <taxon>Lachnospiraceae</taxon>
        <taxon>Otoolea</taxon>
    </lineage>
</organism>
<dbReference type="Gene3D" id="1.10.260.40">
    <property type="entry name" value="lambda repressor-like DNA-binding domains"/>
    <property type="match status" value="1"/>
</dbReference>
<evidence type="ECO:0000313" key="4">
    <source>
        <dbReference type="Proteomes" id="UP001203136"/>
    </source>
</evidence>
<dbReference type="CDD" id="cd00093">
    <property type="entry name" value="HTH_XRE"/>
    <property type="match status" value="1"/>
</dbReference>
<evidence type="ECO:0000313" key="2">
    <source>
        <dbReference type="EMBL" id="MCK0085199.1"/>
    </source>
</evidence>
<dbReference type="SUPFAM" id="SSF47413">
    <property type="entry name" value="lambda repressor-like DNA-binding domains"/>
    <property type="match status" value="1"/>
</dbReference>
<dbReference type="SMART" id="SM00530">
    <property type="entry name" value="HTH_XRE"/>
    <property type="match status" value="1"/>
</dbReference>
<dbReference type="PROSITE" id="PS50943">
    <property type="entry name" value="HTH_CROC1"/>
    <property type="match status" value="1"/>
</dbReference>
<sequence>MIYDKIKTICNSKGISIRSVEKEAGLSNGAISKWNDASPTVDKLQAVAKVLKVNIEKLLE</sequence>
<accession>A0AAW5F0Y2</accession>
<reference evidence="2" key="1">
    <citation type="journal article" date="2022" name="Cell Host Microbe">
        <title>Colonization of the live biotherapeutic product VE303 and modulation of the microbiota and metabolites in healthy volunteers.</title>
        <authorList>
            <person name="Dsouza M."/>
            <person name="Menon R."/>
            <person name="Crossette E."/>
            <person name="Bhattarai S.K."/>
            <person name="Schneider J."/>
            <person name="Kim Y.G."/>
            <person name="Reddy S."/>
            <person name="Caballero S."/>
            <person name="Felix C."/>
            <person name="Cornacchione L."/>
            <person name="Hendrickson J."/>
            <person name="Watson A.R."/>
            <person name="Minot S.S."/>
            <person name="Greenfield N."/>
            <person name="Schopf L."/>
            <person name="Szabady R."/>
            <person name="Patarroyo J."/>
            <person name="Smith W."/>
            <person name="Harrison P."/>
            <person name="Kuijper E.J."/>
            <person name="Kelly C.P."/>
            <person name="Olle B."/>
            <person name="Bobilev D."/>
            <person name="Silber J.L."/>
            <person name="Bucci V."/>
            <person name="Roberts B."/>
            <person name="Faith J."/>
            <person name="Norman J.M."/>
        </authorList>
    </citation>
    <scope>NUCLEOTIDE SEQUENCE</scope>
    <source>
        <strain evidence="2">VE303-04</strain>
    </source>
</reference>
<name>A0AAW5F0Y2_CLOSY</name>
<dbReference type="EMBL" id="JAINVB010000001">
    <property type="protein sequence ID" value="MCK0085199.1"/>
    <property type="molecule type" value="Genomic_DNA"/>
</dbReference>
<evidence type="ECO:0000259" key="1">
    <source>
        <dbReference type="PROSITE" id="PS50943"/>
    </source>
</evidence>
<dbReference type="InterPro" id="IPR001387">
    <property type="entry name" value="Cro/C1-type_HTH"/>
</dbReference>
<dbReference type="GO" id="GO:0003677">
    <property type="term" value="F:DNA binding"/>
    <property type="evidence" value="ECO:0007669"/>
    <property type="project" value="InterPro"/>
</dbReference>
<dbReference type="AlphaFoldDB" id="A0AAW5F0Y2"/>
<evidence type="ECO:0000313" key="3">
    <source>
        <dbReference type="EMBL" id="MCK0088658.1"/>
    </source>
</evidence>
<dbReference type="EMBL" id="JAINVB010000001">
    <property type="protein sequence ID" value="MCK0088658.1"/>
    <property type="molecule type" value="Genomic_DNA"/>
</dbReference>
<proteinExistence type="predicted"/>
<dbReference type="Proteomes" id="UP001203136">
    <property type="component" value="Unassembled WGS sequence"/>
</dbReference>
<gene>
    <name evidence="2" type="ORF">K5I21_04815</name>
    <name evidence="3" type="ORF">K5I21_22915</name>
</gene>
<comment type="caution">
    <text evidence="2">The sequence shown here is derived from an EMBL/GenBank/DDBJ whole genome shotgun (WGS) entry which is preliminary data.</text>
</comment>
<dbReference type="InterPro" id="IPR010982">
    <property type="entry name" value="Lambda_DNA-bd_dom_sf"/>
</dbReference>
<dbReference type="Pfam" id="PF01381">
    <property type="entry name" value="HTH_3"/>
    <property type="match status" value="1"/>
</dbReference>
<feature type="domain" description="HTH cro/C1-type" evidence="1">
    <location>
        <begin position="6"/>
        <end position="58"/>
    </location>
</feature>